<feature type="transmembrane region" description="Helical" evidence="1">
    <location>
        <begin position="377"/>
        <end position="398"/>
    </location>
</feature>
<feature type="domain" description="F-box" evidence="2">
    <location>
        <begin position="16"/>
        <end position="69"/>
    </location>
</feature>
<sequence length="400" mass="45976">MDVVHDRESIIAEEEEDRISNLPDEIIHQILSFLDMKFAIQTSTLSKKWKHIWTSMPYLKFNSQVFHTMPQFAKFVKHVLSHRNQRIEASAVDLTFTGAPNQFVVRSILNYAYSHNVKQLTVIWLTKKVLEFPQSLFRSQTLKHLTLATNEQSVIGRSIPTYAWDFPALETLNLSNMQFGYNKDEILNPFSKCANLKDLTLHRFTMNYLDIFHICAPQLSNLTITDPTGFPMIFNVVAPLLENLTASVDAYHYGGFANYLRLSTEGLDSLEQVNLSMSRSKFKNCIKEIDVPHLLDLFQKLSSVKVLILDMAIIQALPSCLDQLLLEPCPFNNLKCLKIDKPPLKQKDHIPTMPIQFINYFLESSPSVPFIMDIPQVFYMTIDVIFLFITCLALYSVVKV</sequence>
<dbReference type="SMART" id="SM00256">
    <property type="entry name" value="FBOX"/>
    <property type="match status" value="1"/>
</dbReference>
<dbReference type="PROSITE" id="PS50181">
    <property type="entry name" value="FBOX"/>
    <property type="match status" value="1"/>
</dbReference>
<evidence type="ECO:0000313" key="3">
    <source>
        <dbReference type="EMBL" id="KVH91389.1"/>
    </source>
</evidence>
<protein>
    <submittedName>
        <fullName evidence="3">F-box domain, cyclin-like protein</fullName>
    </submittedName>
</protein>
<evidence type="ECO:0000256" key="1">
    <source>
        <dbReference type="SAM" id="Phobius"/>
    </source>
</evidence>
<dbReference type="PANTHER" id="PTHR32212">
    <property type="entry name" value="CYCLIN-LIKE F-BOX"/>
    <property type="match status" value="1"/>
</dbReference>
<dbReference type="EMBL" id="LEKV01005036">
    <property type="protein sequence ID" value="KVH91389.1"/>
    <property type="molecule type" value="Genomic_DNA"/>
</dbReference>
<keyword evidence="4" id="KW-1185">Reference proteome</keyword>
<keyword evidence="1" id="KW-0812">Transmembrane</keyword>
<dbReference type="CDD" id="cd22160">
    <property type="entry name" value="F-box_AtFBL13-like"/>
    <property type="match status" value="1"/>
</dbReference>
<dbReference type="InterPro" id="IPR032675">
    <property type="entry name" value="LRR_dom_sf"/>
</dbReference>
<dbReference type="Gene3D" id="3.80.10.10">
    <property type="entry name" value="Ribonuclease Inhibitor"/>
    <property type="match status" value="1"/>
</dbReference>
<keyword evidence="1" id="KW-1133">Transmembrane helix</keyword>
<dbReference type="Gene3D" id="1.20.1280.50">
    <property type="match status" value="1"/>
</dbReference>
<keyword evidence="1" id="KW-0472">Membrane</keyword>
<dbReference type="AlphaFoldDB" id="A0A118JU25"/>
<dbReference type="InterPro" id="IPR053781">
    <property type="entry name" value="F-box_AtFBL13-like"/>
</dbReference>
<gene>
    <name evidence="3" type="ORF">Ccrd_006589</name>
</gene>
<dbReference type="InterPro" id="IPR001810">
    <property type="entry name" value="F-box_dom"/>
</dbReference>
<dbReference type="PANTHER" id="PTHR32212:SF461">
    <property type="entry name" value="F-BOX DOMAIN-CONTAINING PROTEIN"/>
    <property type="match status" value="1"/>
</dbReference>
<accession>A0A118JU25</accession>
<evidence type="ECO:0000259" key="2">
    <source>
        <dbReference type="PROSITE" id="PS50181"/>
    </source>
</evidence>
<dbReference type="Proteomes" id="UP000243975">
    <property type="component" value="Unassembled WGS sequence"/>
</dbReference>
<reference evidence="3 4" key="1">
    <citation type="journal article" date="2016" name="Sci. Rep.">
        <title>The genome sequence of the outbreeding globe artichoke constructed de novo incorporating a phase-aware low-pass sequencing strategy of F1 progeny.</title>
        <authorList>
            <person name="Scaglione D."/>
            <person name="Reyes-Chin-Wo S."/>
            <person name="Acquadro A."/>
            <person name="Froenicke L."/>
            <person name="Portis E."/>
            <person name="Beitel C."/>
            <person name="Tirone M."/>
            <person name="Mauro R."/>
            <person name="Lo Monaco A."/>
            <person name="Mauromicale G."/>
            <person name="Faccioli P."/>
            <person name="Cattivelli L."/>
            <person name="Rieseberg L."/>
            <person name="Michelmore R."/>
            <person name="Lanteri S."/>
        </authorList>
    </citation>
    <scope>NUCLEOTIDE SEQUENCE [LARGE SCALE GENOMIC DNA]</scope>
    <source>
        <strain evidence="3">2C</strain>
    </source>
</reference>
<dbReference type="Pfam" id="PF00646">
    <property type="entry name" value="F-box"/>
    <property type="match status" value="1"/>
</dbReference>
<dbReference type="Gramene" id="KVH91389">
    <property type="protein sequence ID" value="KVH91389"/>
    <property type="gene ID" value="Ccrd_006589"/>
</dbReference>
<dbReference type="SUPFAM" id="SSF52047">
    <property type="entry name" value="RNI-like"/>
    <property type="match status" value="1"/>
</dbReference>
<dbReference type="STRING" id="59895.A0A118JU25"/>
<comment type="caution">
    <text evidence="3">The sequence shown here is derived from an EMBL/GenBank/DDBJ whole genome shotgun (WGS) entry which is preliminary data.</text>
</comment>
<name>A0A118JU25_CYNCS</name>
<proteinExistence type="predicted"/>
<dbReference type="OMA" id="IVMINRE"/>
<dbReference type="InterPro" id="IPR036047">
    <property type="entry name" value="F-box-like_dom_sf"/>
</dbReference>
<organism evidence="3 4">
    <name type="scientific">Cynara cardunculus var. scolymus</name>
    <name type="common">Globe artichoke</name>
    <name type="synonym">Cynara scolymus</name>
    <dbReference type="NCBI Taxonomy" id="59895"/>
    <lineage>
        <taxon>Eukaryota</taxon>
        <taxon>Viridiplantae</taxon>
        <taxon>Streptophyta</taxon>
        <taxon>Embryophyta</taxon>
        <taxon>Tracheophyta</taxon>
        <taxon>Spermatophyta</taxon>
        <taxon>Magnoliopsida</taxon>
        <taxon>eudicotyledons</taxon>
        <taxon>Gunneridae</taxon>
        <taxon>Pentapetalae</taxon>
        <taxon>asterids</taxon>
        <taxon>campanulids</taxon>
        <taxon>Asterales</taxon>
        <taxon>Asteraceae</taxon>
        <taxon>Carduoideae</taxon>
        <taxon>Cardueae</taxon>
        <taxon>Carduinae</taxon>
        <taxon>Cynara</taxon>
    </lineage>
</organism>
<evidence type="ECO:0000313" key="4">
    <source>
        <dbReference type="Proteomes" id="UP000243975"/>
    </source>
</evidence>
<dbReference type="SUPFAM" id="SSF81383">
    <property type="entry name" value="F-box domain"/>
    <property type="match status" value="1"/>
</dbReference>